<dbReference type="SUPFAM" id="SSF46689">
    <property type="entry name" value="Homeodomain-like"/>
    <property type="match status" value="2"/>
</dbReference>
<dbReference type="InterPro" id="IPR006600">
    <property type="entry name" value="HTH_CenpB_DNA-bd_dom"/>
</dbReference>
<gene>
    <name evidence="6" type="primary">CENPBD1_2</name>
    <name evidence="6" type="ORF">GWK47_040159</name>
</gene>
<evidence type="ECO:0000256" key="1">
    <source>
        <dbReference type="ARBA" id="ARBA00004123"/>
    </source>
</evidence>
<evidence type="ECO:0000259" key="5">
    <source>
        <dbReference type="PROSITE" id="PS51253"/>
    </source>
</evidence>
<evidence type="ECO:0000313" key="7">
    <source>
        <dbReference type="Proteomes" id="UP000770661"/>
    </source>
</evidence>
<dbReference type="Pfam" id="PF04218">
    <property type="entry name" value="CENP-B_N"/>
    <property type="match status" value="1"/>
</dbReference>
<name>A0A8J4YDJ7_CHIOP</name>
<dbReference type="PANTHER" id="PTHR19303:SF26">
    <property type="entry name" value="TIGGER TRANSPOSABLE ELEMENT-DERIVED PROTEIN 1"/>
    <property type="match status" value="1"/>
</dbReference>
<feature type="compositionally biased region" description="Acidic residues" evidence="4">
    <location>
        <begin position="303"/>
        <end position="312"/>
    </location>
</feature>
<dbReference type="Gene3D" id="1.10.10.60">
    <property type="entry name" value="Homeodomain-like"/>
    <property type="match status" value="2"/>
</dbReference>
<proteinExistence type="predicted"/>
<feature type="domain" description="HTH CENPB-type" evidence="5">
    <location>
        <begin position="79"/>
        <end position="165"/>
    </location>
</feature>
<dbReference type="PANTHER" id="PTHR19303">
    <property type="entry name" value="TRANSPOSON"/>
    <property type="match status" value="1"/>
</dbReference>
<evidence type="ECO:0000256" key="4">
    <source>
        <dbReference type="SAM" id="MobiDB-lite"/>
    </source>
</evidence>
<protein>
    <submittedName>
        <fullName evidence="6">CENPB DNA-binding domain-containing protein 1</fullName>
    </submittedName>
</protein>
<evidence type="ECO:0000313" key="6">
    <source>
        <dbReference type="EMBL" id="KAG0724633.1"/>
    </source>
</evidence>
<dbReference type="InterPro" id="IPR050863">
    <property type="entry name" value="CenT-Element_Derived"/>
</dbReference>
<dbReference type="SMART" id="SM00674">
    <property type="entry name" value="CENPB"/>
    <property type="match status" value="1"/>
</dbReference>
<dbReference type="InterPro" id="IPR009057">
    <property type="entry name" value="Homeodomain-like_sf"/>
</dbReference>
<sequence>MSTKRVASGSASAPKPKKCRKSINLETKLEVLKKSDEGMRLKDIANLFNLAPSTVVTIKKDKDKIKSSAKNATPLTAKLATRHRPPIMEEMERLLALWVDDMCSRDDSPMTNILMQEKARSLYDDLLAKDEASAGPSGAAAPPPFNASKGWLERFKNRNHLHSVTQSGEAASADKEAAQAYLPVLKKIIEDKSIFNYQLSRTRQVRALEEETAEEDDPEPQLHLTRKILADVISKFESGIHDIVNNDPNRERSLKFENTVRSALTAYKMLHQEKVHQAQQTTITSFFTKPAATSPASSTSTSSDDDAPTSPQ</sequence>
<accession>A0A8J4YDJ7</accession>
<dbReference type="OrthoDB" id="6372364at2759"/>
<keyword evidence="2 6" id="KW-0238">DNA-binding</keyword>
<comment type="caution">
    <text evidence="6">The sequence shown here is derived from an EMBL/GenBank/DDBJ whole genome shotgun (WGS) entry which is preliminary data.</text>
</comment>
<evidence type="ECO:0000256" key="2">
    <source>
        <dbReference type="ARBA" id="ARBA00023125"/>
    </source>
</evidence>
<keyword evidence="3" id="KW-0539">Nucleus</keyword>
<keyword evidence="7" id="KW-1185">Reference proteome</keyword>
<dbReference type="Proteomes" id="UP000770661">
    <property type="component" value="Unassembled WGS sequence"/>
</dbReference>
<feature type="compositionally biased region" description="Low complexity" evidence="4">
    <location>
        <begin position="290"/>
        <end position="302"/>
    </location>
</feature>
<feature type="region of interest" description="Disordered" evidence="4">
    <location>
        <begin position="1"/>
        <end position="20"/>
    </location>
</feature>
<dbReference type="EMBL" id="JACEEZ010006612">
    <property type="protein sequence ID" value="KAG0724633.1"/>
    <property type="molecule type" value="Genomic_DNA"/>
</dbReference>
<feature type="compositionally biased region" description="Polar residues" evidence="4">
    <location>
        <begin position="1"/>
        <end position="11"/>
    </location>
</feature>
<dbReference type="Pfam" id="PF03221">
    <property type="entry name" value="HTH_Tnp_Tc5"/>
    <property type="match status" value="1"/>
</dbReference>
<dbReference type="GO" id="GO:0005634">
    <property type="term" value="C:nucleus"/>
    <property type="evidence" value="ECO:0007669"/>
    <property type="project" value="UniProtKB-SubCell"/>
</dbReference>
<dbReference type="InterPro" id="IPR007889">
    <property type="entry name" value="HTH_Psq"/>
</dbReference>
<dbReference type="AlphaFoldDB" id="A0A8J4YDJ7"/>
<reference evidence="6" key="1">
    <citation type="submission" date="2020-07" db="EMBL/GenBank/DDBJ databases">
        <title>The High-quality genome of the commercially important snow crab, Chionoecetes opilio.</title>
        <authorList>
            <person name="Jeong J.-H."/>
            <person name="Ryu S."/>
        </authorList>
    </citation>
    <scope>NUCLEOTIDE SEQUENCE</scope>
    <source>
        <strain evidence="6">MADBK_172401_WGS</strain>
        <tissue evidence="6">Digestive gland</tissue>
    </source>
</reference>
<dbReference type="GO" id="GO:0003677">
    <property type="term" value="F:DNA binding"/>
    <property type="evidence" value="ECO:0007669"/>
    <property type="project" value="UniProtKB-KW"/>
</dbReference>
<comment type="subcellular location">
    <subcellularLocation>
        <location evidence="1">Nucleus</location>
    </subcellularLocation>
</comment>
<dbReference type="PROSITE" id="PS51253">
    <property type="entry name" value="HTH_CENPB"/>
    <property type="match status" value="1"/>
</dbReference>
<organism evidence="6 7">
    <name type="scientific">Chionoecetes opilio</name>
    <name type="common">Atlantic snow crab</name>
    <name type="synonym">Cancer opilio</name>
    <dbReference type="NCBI Taxonomy" id="41210"/>
    <lineage>
        <taxon>Eukaryota</taxon>
        <taxon>Metazoa</taxon>
        <taxon>Ecdysozoa</taxon>
        <taxon>Arthropoda</taxon>
        <taxon>Crustacea</taxon>
        <taxon>Multicrustacea</taxon>
        <taxon>Malacostraca</taxon>
        <taxon>Eumalacostraca</taxon>
        <taxon>Eucarida</taxon>
        <taxon>Decapoda</taxon>
        <taxon>Pleocyemata</taxon>
        <taxon>Brachyura</taxon>
        <taxon>Eubrachyura</taxon>
        <taxon>Majoidea</taxon>
        <taxon>Majidae</taxon>
        <taxon>Chionoecetes</taxon>
    </lineage>
</organism>
<evidence type="ECO:0000256" key="3">
    <source>
        <dbReference type="ARBA" id="ARBA00023242"/>
    </source>
</evidence>
<feature type="region of interest" description="Disordered" evidence="4">
    <location>
        <begin position="286"/>
        <end position="312"/>
    </location>
</feature>